<feature type="transmembrane region" description="Helical" evidence="1">
    <location>
        <begin position="138"/>
        <end position="166"/>
    </location>
</feature>
<feature type="transmembrane region" description="Helical" evidence="1">
    <location>
        <begin position="44"/>
        <end position="63"/>
    </location>
</feature>
<dbReference type="PANTHER" id="PTHR23028">
    <property type="entry name" value="ACETYLTRANSFERASE"/>
    <property type="match status" value="1"/>
</dbReference>
<accession>A0A7W9W6Q9</accession>
<dbReference type="Pfam" id="PF01757">
    <property type="entry name" value="Acyl_transf_3"/>
    <property type="match status" value="1"/>
</dbReference>
<sequence length="351" mass="38964">MPSRRHLPAVDALRGLACLWVVLHHAFGDQPGVPTALARFCEIGWLGVSLFLVLSGFCLYYPLVQEREEQSVVVHLKQFFLRRARRILPPYYLSLAVALALGLRFLHQQGRPVSELLGSWYDLPLHLVLLHNLTRQTFASLSSVCWSLALEWQLYLIFPVLVALVARRGIRTVLIATLVIVLLWQGLAARELGVSRTWQPGLAVVYHALPGRVFEFACGMLAALRVARPVRGQRAIALVVGSACLLPALVLVLGFYRLGPLCDPLWGIVFACCLILVGEWRVQSLLGRVLVFLGERSYSIYLLHLLIMLALPLPSAVASSPLLTGLVRTASALLAGLAFFTVAERPFLRRR</sequence>
<feature type="transmembrane region" description="Helical" evidence="1">
    <location>
        <begin position="298"/>
        <end position="317"/>
    </location>
</feature>
<evidence type="ECO:0000313" key="4">
    <source>
        <dbReference type="Proteomes" id="UP000520814"/>
    </source>
</evidence>
<dbReference type="AlphaFoldDB" id="A0A7W9W6Q9"/>
<dbReference type="Proteomes" id="UP000520814">
    <property type="component" value="Unassembled WGS sequence"/>
</dbReference>
<dbReference type="GO" id="GO:0000271">
    <property type="term" value="P:polysaccharide biosynthetic process"/>
    <property type="evidence" value="ECO:0007669"/>
    <property type="project" value="TreeGrafter"/>
</dbReference>
<feature type="transmembrane region" description="Helical" evidence="1">
    <location>
        <begin position="265"/>
        <end position="286"/>
    </location>
</feature>
<dbReference type="GO" id="GO:0016020">
    <property type="term" value="C:membrane"/>
    <property type="evidence" value="ECO:0007669"/>
    <property type="project" value="TreeGrafter"/>
</dbReference>
<feature type="transmembrane region" description="Helical" evidence="1">
    <location>
        <begin position="87"/>
        <end position="106"/>
    </location>
</feature>
<evidence type="ECO:0000313" key="3">
    <source>
        <dbReference type="EMBL" id="MBB6051694.1"/>
    </source>
</evidence>
<dbReference type="PANTHER" id="PTHR23028:SF53">
    <property type="entry name" value="ACYL_TRANSF_3 DOMAIN-CONTAINING PROTEIN"/>
    <property type="match status" value="1"/>
</dbReference>
<proteinExistence type="predicted"/>
<keyword evidence="1" id="KW-1133">Transmembrane helix</keyword>
<feature type="domain" description="Acyltransferase 3" evidence="2">
    <location>
        <begin position="9"/>
        <end position="338"/>
    </location>
</feature>
<keyword evidence="4" id="KW-1185">Reference proteome</keyword>
<dbReference type="InterPro" id="IPR050879">
    <property type="entry name" value="Acyltransferase_3"/>
</dbReference>
<dbReference type="RefSeq" id="WP_184199197.1">
    <property type="nucleotide sequence ID" value="NZ_JACHGW010000003.1"/>
</dbReference>
<protein>
    <submittedName>
        <fullName evidence="3">Peptidoglycan/LPS O-acetylase OafA/YrhL</fullName>
    </submittedName>
</protein>
<feature type="transmembrane region" description="Helical" evidence="1">
    <location>
        <begin position="323"/>
        <end position="343"/>
    </location>
</feature>
<evidence type="ECO:0000256" key="1">
    <source>
        <dbReference type="SAM" id="Phobius"/>
    </source>
</evidence>
<keyword evidence="1" id="KW-0812">Transmembrane</keyword>
<evidence type="ECO:0000259" key="2">
    <source>
        <dbReference type="Pfam" id="PF01757"/>
    </source>
</evidence>
<dbReference type="InterPro" id="IPR002656">
    <property type="entry name" value="Acyl_transf_3_dom"/>
</dbReference>
<gene>
    <name evidence="3" type="ORF">HNQ39_003504</name>
</gene>
<feature type="transmembrane region" description="Helical" evidence="1">
    <location>
        <begin position="236"/>
        <end position="259"/>
    </location>
</feature>
<keyword evidence="1" id="KW-0472">Membrane</keyword>
<comment type="caution">
    <text evidence="3">The sequence shown here is derived from an EMBL/GenBank/DDBJ whole genome shotgun (WGS) entry which is preliminary data.</text>
</comment>
<organism evidence="3 4">
    <name type="scientific">Armatimonas rosea</name>
    <dbReference type="NCBI Taxonomy" id="685828"/>
    <lineage>
        <taxon>Bacteria</taxon>
        <taxon>Bacillati</taxon>
        <taxon>Armatimonadota</taxon>
        <taxon>Armatimonadia</taxon>
        <taxon>Armatimonadales</taxon>
        <taxon>Armatimonadaceae</taxon>
        <taxon>Armatimonas</taxon>
    </lineage>
</organism>
<feature type="transmembrane region" description="Helical" evidence="1">
    <location>
        <begin position="173"/>
        <end position="192"/>
    </location>
</feature>
<dbReference type="GO" id="GO:0016747">
    <property type="term" value="F:acyltransferase activity, transferring groups other than amino-acyl groups"/>
    <property type="evidence" value="ECO:0007669"/>
    <property type="project" value="InterPro"/>
</dbReference>
<reference evidence="3 4" key="1">
    <citation type="submission" date="2020-08" db="EMBL/GenBank/DDBJ databases">
        <title>Genomic Encyclopedia of Type Strains, Phase IV (KMG-IV): sequencing the most valuable type-strain genomes for metagenomic binning, comparative biology and taxonomic classification.</title>
        <authorList>
            <person name="Goeker M."/>
        </authorList>
    </citation>
    <scope>NUCLEOTIDE SEQUENCE [LARGE SCALE GENOMIC DNA]</scope>
    <source>
        <strain evidence="3 4">DSM 23562</strain>
    </source>
</reference>
<name>A0A7W9W6Q9_ARMRO</name>
<feature type="transmembrane region" description="Helical" evidence="1">
    <location>
        <begin position="204"/>
        <end position="224"/>
    </location>
</feature>
<dbReference type="EMBL" id="JACHGW010000003">
    <property type="protein sequence ID" value="MBB6051694.1"/>
    <property type="molecule type" value="Genomic_DNA"/>
</dbReference>